<accession>A0A0X3TZ86</accession>
<reference evidence="9" key="1">
    <citation type="submission" date="2015-12" db="EMBL/GenBank/DDBJ databases">
        <authorList>
            <person name="Zhang G."/>
            <person name="Stingl U."/>
        </authorList>
    </citation>
    <scope>NUCLEOTIDE SEQUENCE [LARGE SCALE GENOMIC DNA]</scope>
    <source>
        <strain evidence="9">ZGT108</strain>
    </source>
</reference>
<evidence type="ECO:0000259" key="7">
    <source>
        <dbReference type="PROSITE" id="PS50123"/>
    </source>
</evidence>
<gene>
    <name evidence="8" type="ORF">AVO44_03850</name>
</gene>
<comment type="function">
    <text evidence="5">Methylation of the membrane-bound methyl-accepting chemotaxis proteins (MCP) to form gamma-glutamyl methyl ester residues in MCP.</text>
</comment>
<dbReference type="PANTHER" id="PTHR24422:SF10">
    <property type="entry name" value="CHEMOTAXIS PROTEIN METHYLTRANSFERASE 2"/>
    <property type="match status" value="1"/>
</dbReference>
<keyword evidence="4 5" id="KW-0949">S-adenosyl-L-methionine</keyword>
<dbReference type="InterPro" id="IPR000780">
    <property type="entry name" value="CheR_MeTrfase"/>
</dbReference>
<comment type="catalytic activity">
    <reaction evidence="1 5">
        <text>L-glutamyl-[protein] + S-adenosyl-L-methionine = [protein]-L-glutamate 5-O-methyl ester + S-adenosyl-L-homocysteine</text>
        <dbReference type="Rhea" id="RHEA:24452"/>
        <dbReference type="Rhea" id="RHEA-COMP:10208"/>
        <dbReference type="Rhea" id="RHEA-COMP:10311"/>
        <dbReference type="ChEBI" id="CHEBI:29973"/>
        <dbReference type="ChEBI" id="CHEBI:57856"/>
        <dbReference type="ChEBI" id="CHEBI:59789"/>
        <dbReference type="ChEBI" id="CHEBI:82795"/>
        <dbReference type="EC" id="2.1.1.80"/>
    </reaction>
</comment>
<dbReference type="GO" id="GO:0032259">
    <property type="term" value="P:methylation"/>
    <property type="evidence" value="ECO:0007669"/>
    <property type="project" value="UniProtKB-KW"/>
</dbReference>
<dbReference type="Gene3D" id="3.40.50.150">
    <property type="entry name" value="Vaccinia Virus protein VP39"/>
    <property type="match status" value="1"/>
</dbReference>
<feature type="domain" description="CheR-type methyltransferase" evidence="7">
    <location>
        <begin position="10"/>
        <end position="284"/>
    </location>
</feature>
<feature type="binding site" evidence="6">
    <location>
        <position position="87"/>
    </location>
    <ligand>
        <name>S-adenosyl-L-methionine</name>
        <dbReference type="ChEBI" id="CHEBI:59789"/>
    </ligand>
</feature>
<evidence type="ECO:0000313" key="8">
    <source>
        <dbReference type="EMBL" id="KUJ81017.1"/>
    </source>
</evidence>
<dbReference type="InterPro" id="IPR050903">
    <property type="entry name" value="Bact_Chemotaxis_MeTrfase"/>
</dbReference>
<dbReference type="SUPFAM" id="SSF47757">
    <property type="entry name" value="Chemotaxis receptor methyltransferase CheR, N-terminal domain"/>
    <property type="match status" value="1"/>
</dbReference>
<dbReference type="SUPFAM" id="SSF53335">
    <property type="entry name" value="S-adenosyl-L-methionine-dependent methyltransferases"/>
    <property type="match status" value="1"/>
</dbReference>
<sequence length="284" mass="31396">MRSVSTAASNATEEVQLGDREFAKIAVYAKKHFGLSLSDNKKPLVRSRLSRRLRSLQIGSFSDYLDILDDAGSAEERTELLCLLTTNVTQFFREAHHFETLRDEVLPPLLNAAQNGKRVRIWSAGCSTGPEPYSIAIVLHALCPNAHKLDIKVLGTDIDPVVVRQAIAAEYGPKDLAQIPKIYANIVTGGGSLAPRLPDEVTSLVRFGTLNLIKPFPFSGKFDAIFCRNVAIYFDKETQQNVWMAFANALTPDGFLFLGHSERLSGPALQRFRGTGITTYQRIS</sequence>
<feature type="binding site" evidence="6">
    <location>
        <position position="131"/>
    </location>
    <ligand>
        <name>S-adenosyl-L-methionine</name>
        <dbReference type="ChEBI" id="CHEBI:59789"/>
    </ligand>
</feature>
<keyword evidence="9" id="KW-1185">Reference proteome</keyword>
<dbReference type="SMART" id="SM00138">
    <property type="entry name" value="MeTrc"/>
    <property type="match status" value="1"/>
</dbReference>
<dbReference type="GO" id="GO:0008983">
    <property type="term" value="F:protein-glutamate O-methyltransferase activity"/>
    <property type="evidence" value="ECO:0007669"/>
    <property type="project" value="UniProtKB-EC"/>
</dbReference>
<dbReference type="InterPro" id="IPR022641">
    <property type="entry name" value="CheR_N"/>
</dbReference>
<comment type="caution">
    <text evidence="8">The sequence shown here is derived from an EMBL/GenBank/DDBJ whole genome shotgun (WGS) entry which is preliminary data.</text>
</comment>
<dbReference type="EC" id="2.1.1.80" evidence="5"/>
<keyword evidence="2 5" id="KW-0489">Methyltransferase</keyword>
<dbReference type="Proteomes" id="UP000053690">
    <property type="component" value="Unassembled WGS sequence"/>
</dbReference>
<evidence type="ECO:0000313" key="9">
    <source>
        <dbReference type="Proteomes" id="UP000053690"/>
    </source>
</evidence>
<evidence type="ECO:0000256" key="2">
    <source>
        <dbReference type="ARBA" id="ARBA00022603"/>
    </source>
</evidence>
<feature type="binding site" evidence="6">
    <location>
        <position position="89"/>
    </location>
    <ligand>
        <name>S-adenosyl-L-methionine</name>
        <dbReference type="ChEBI" id="CHEBI:59789"/>
    </ligand>
</feature>
<evidence type="ECO:0000256" key="3">
    <source>
        <dbReference type="ARBA" id="ARBA00022679"/>
    </source>
</evidence>
<dbReference type="AlphaFoldDB" id="A0A0X3TZ86"/>
<evidence type="ECO:0000256" key="5">
    <source>
        <dbReference type="PIRNR" id="PIRNR000410"/>
    </source>
</evidence>
<dbReference type="InterPro" id="IPR029063">
    <property type="entry name" value="SAM-dependent_MTases_sf"/>
</dbReference>
<feature type="binding site" evidence="6">
    <location>
        <begin position="228"/>
        <end position="229"/>
    </location>
    <ligand>
        <name>S-adenosyl-L-methionine</name>
        <dbReference type="ChEBI" id="CHEBI:59789"/>
    </ligand>
</feature>
<organism evidence="8 9">
    <name type="scientific">Ruegeria profundi</name>
    <dbReference type="NCBI Taxonomy" id="1685378"/>
    <lineage>
        <taxon>Bacteria</taxon>
        <taxon>Pseudomonadati</taxon>
        <taxon>Pseudomonadota</taxon>
        <taxon>Alphaproteobacteria</taxon>
        <taxon>Rhodobacterales</taxon>
        <taxon>Roseobacteraceae</taxon>
        <taxon>Ruegeria</taxon>
    </lineage>
</organism>
<dbReference type="STRING" id="1685378.AVO44_03850"/>
<dbReference type="PROSITE" id="PS50123">
    <property type="entry name" value="CHER"/>
    <property type="match status" value="1"/>
</dbReference>
<dbReference type="RefSeq" id="WP_068332845.1">
    <property type="nucleotide sequence ID" value="NZ_LQBP01000002.1"/>
</dbReference>
<dbReference type="InterPro" id="IPR036804">
    <property type="entry name" value="CheR_N_sf"/>
</dbReference>
<dbReference type="PANTHER" id="PTHR24422">
    <property type="entry name" value="CHEMOTAXIS PROTEIN METHYLTRANSFERASE"/>
    <property type="match status" value="1"/>
</dbReference>
<dbReference type="OrthoDB" id="9816309at2"/>
<evidence type="ECO:0000256" key="4">
    <source>
        <dbReference type="ARBA" id="ARBA00022691"/>
    </source>
</evidence>
<evidence type="ECO:0000256" key="6">
    <source>
        <dbReference type="PIRSR" id="PIRSR000410-1"/>
    </source>
</evidence>
<dbReference type="InterPro" id="IPR026024">
    <property type="entry name" value="Chemotaxis_MeTrfase_CheR"/>
</dbReference>
<evidence type="ECO:0000256" key="1">
    <source>
        <dbReference type="ARBA" id="ARBA00001541"/>
    </source>
</evidence>
<feature type="binding site" evidence="6">
    <location>
        <position position="157"/>
    </location>
    <ligand>
        <name>S-adenosyl-L-methionine</name>
        <dbReference type="ChEBI" id="CHEBI:59789"/>
    </ligand>
</feature>
<name>A0A0X3TZ86_9RHOB</name>
<protein>
    <recommendedName>
        <fullName evidence="5">Chemotaxis protein methyltransferase</fullName>
        <ecNumber evidence="5">2.1.1.80</ecNumber>
    </recommendedName>
</protein>
<proteinExistence type="predicted"/>
<feature type="binding site" evidence="6">
    <location>
        <begin position="211"/>
        <end position="212"/>
    </location>
    <ligand>
        <name>S-adenosyl-L-methionine</name>
        <dbReference type="ChEBI" id="CHEBI:59789"/>
    </ligand>
</feature>
<dbReference type="Pfam" id="PF01739">
    <property type="entry name" value="CheR"/>
    <property type="match status" value="1"/>
</dbReference>
<dbReference type="PRINTS" id="PR00996">
    <property type="entry name" value="CHERMTFRASE"/>
</dbReference>
<keyword evidence="3 5" id="KW-0808">Transferase</keyword>
<dbReference type="InterPro" id="IPR022642">
    <property type="entry name" value="CheR_C"/>
</dbReference>
<dbReference type="PIRSF" id="PIRSF000410">
    <property type="entry name" value="CheR"/>
    <property type="match status" value="1"/>
</dbReference>
<dbReference type="Pfam" id="PF03705">
    <property type="entry name" value="CheR_N"/>
    <property type="match status" value="1"/>
</dbReference>
<dbReference type="Gene3D" id="1.10.155.10">
    <property type="entry name" value="Chemotaxis receptor methyltransferase CheR, N-terminal domain"/>
    <property type="match status" value="1"/>
</dbReference>
<dbReference type="EMBL" id="LQBP01000002">
    <property type="protein sequence ID" value="KUJ81017.1"/>
    <property type="molecule type" value="Genomic_DNA"/>
</dbReference>
<feature type="binding site" evidence="6">
    <location>
        <position position="93"/>
    </location>
    <ligand>
        <name>S-adenosyl-L-methionine</name>
        <dbReference type="ChEBI" id="CHEBI:59789"/>
    </ligand>
</feature>